<evidence type="ECO:0000256" key="4">
    <source>
        <dbReference type="PROSITE-ProRule" id="PRU01024"/>
    </source>
</evidence>
<dbReference type="RefSeq" id="WP_018021087.1">
    <property type="nucleotide sequence ID" value="NZ_AQUX01000001.1"/>
</dbReference>
<dbReference type="KEGG" id="cdo:CDOO_08330"/>
<feature type="binding site" evidence="4">
    <location>
        <position position="288"/>
    </location>
    <ligand>
        <name>S-adenosyl-L-methionine</name>
        <dbReference type="ChEBI" id="CHEBI:59789"/>
    </ligand>
</feature>
<dbReference type="Gene3D" id="3.40.50.150">
    <property type="entry name" value="Vaccinia Virus protein VP39"/>
    <property type="match status" value="1"/>
</dbReference>
<dbReference type="InterPro" id="IPR012340">
    <property type="entry name" value="NA-bd_OB-fold"/>
</dbReference>
<dbReference type="AlphaFoldDB" id="A0A097IGK9"/>
<dbReference type="STRING" id="558173.CDOO_08330"/>
<evidence type="ECO:0000256" key="2">
    <source>
        <dbReference type="ARBA" id="ARBA00022679"/>
    </source>
</evidence>
<dbReference type="InterPro" id="IPR002792">
    <property type="entry name" value="TRAM_dom"/>
</dbReference>
<keyword evidence="8" id="KW-1185">Reference proteome</keyword>
<feature type="domain" description="TRAM" evidence="6">
    <location>
        <begin position="17"/>
        <end position="76"/>
    </location>
</feature>
<feature type="binding site" evidence="4">
    <location>
        <position position="312"/>
    </location>
    <ligand>
        <name>S-adenosyl-L-methionine</name>
        <dbReference type="ChEBI" id="CHEBI:59789"/>
    </ligand>
</feature>
<dbReference type="Pfam" id="PF01938">
    <property type="entry name" value="TRAM"/>
    <property type="match status" value="1"/>
</dbReference>
<keyword evidence="1 4" id="KW-0489">Methyltransferase</keyword>
<keyword evidence="3 4" id="KW-0949">S-adenosyl-L-methionine</keyword>
<dbReference type="SUPFAM" id="SSF50249">
    <property type="entry name" value="Nucleic acid-binding proteins"/>
    <property type="match status" value="1"/>
</dbReference>
<evidence type="ECO:0000256" key="5">
    <source>
        <dbReference type="PROSITE-ProRule" id="PRU10015"/>
    </source>
</evidence>
<evidence type="ECO:0000256" key="1">
    <source>
        <dbReference type="ARBA" id="ARBA00022603"/>
    </source>
</evidence>
<accession>A0A097IGK9</accession>
<dbReference type="Pfam" id="PF05958">
    <property type="entry name" value="tRNA_U5-meth_tr"/>
    <property type="match status" value="1"/>
</dbReference>
<dbReference type="InterPro" id="IPR030390">
    <property type="entry name" value="MeTrfase_TrmA_AS"/>
</dbReference>
<dbReference type="Proteomes" id="UP000029914">
    <property type="component" value="Chromosome"/>
</dbReference>
<feature type="active site" evidence="5">
    <location>
        <position position="379"/>
    </location>
</feature>
<proteinExistence type="inferred from homology"/>
<feature type="binding site" evidence="4">
    <location>
        <position position="254"/>
    </location>
    <ligand>
        <name>S-adenosyl-L-methionine</name>
        <dbReference type="ChEBI" id="CHEBI:59789"/>
    </ligand>
</feature>
<dbReference type="PANTHER" id="PTHR11061:SF30">
    <property type="entry name" value="TRNA (URACIL(54)-C(5))-METHYLTRANSFERASE"/>
    <property type="match status" value="1"/>
</dbReference>
<dbReference type="PROSITE" id="PS01230">
    <property type="entry name" value="TRMA_1"/>
    <property type="match status" value="1"/>
</dbReference>
<comment type="similarity">
    <text evidence="4">Belongs to the class I-like SAM-binding methyltransferase superfamily. RNA M5U methyltransferase family.</text>
</comment>
<dbReference type="eggNOG" id="COG2265">
    <property type="taxonomic scope" value="Bacteria"/>
</dbReference>
<sequence length="421" mass="44530">MPENLENPVNPENPVDAVEVGQTVRLSIDRMAHGGEGIATGPDGRVVFVRGAYPGDVVSAQITEVKKKFARAELTEVLTAGAYRGPQRCPAAAQGAGCCDFGDLDPRREPELKATILAGQLGRVVDLAGLPDTEVIALSPTRGWRTRVRLGVDEKGRAGARKLGSNDLVTSVACTQVAEGLLDGIVGENARRFTPGAEVVVVRDSAGGRHVVETRKAPRGSRVENVAEHLEGEKFVAEQADGVEFAFPPTAFWQAHSAAPNAYTGLIRRWLADAPLSEAHTPVAWDLYGGVGLFVPALSDSLGAGAKVISVDYSPAANTPQAGLASYDVDRVNKRVEQAVDQLSGPHVVALDPPRTGAGAKVIAATAKANPARVIHIGCDPATFSRDIASWKEHGYRIERLALLDAFPGTHHFEVVAQLGH</sequence>
<dbReference type="HOGENOM" id="CLU_014689_7_0_11"/>
<evidence type="ECO:0000313" key="8">
    <source>
        <dbReference type="Proteomes" id="UP000029914"/>
    </source>
</evidence>
<dbReference type="PROSITE" id="PS50926">
    <property type="entry name" value="TRAM"/>
    <property type="match status" value="1"/>
</dbReference>
<name>A0A097IGK9_9CORY</name>
<evidence type="ECO:0000259" key="6">
    <source>
        <dbReference type="PROSITE" id="PS50926"/>
    </source>
</evidence>
<dbReference type="PANTHER" id="PTHR11061">
    <property type="entry name" value="RNA M5U METHYLTRANSFERASE"/>
    <property type="match status" value="1"/>
</dbReference>
<organism evidence="7 8">
    <name type="scientific">Corynebacterium doosanense CAU 212 = DSM 45436</name>
    <dbReference type="NCBI Taxonomy" id="558173"/>
    <lineage>
        <taxon>Bacteria</taxon>
        <taxon>Bacillati</taxon>
        <taxon>Actinomycetota</taxon>
        <taxon>Actinomycetes</taxon>
        <taxon>Mycobacteriales</taxon>
        <taxon>Corynebacteriaceae</taxon>
        <taxon>Corynebacterium</taxon>
    </lineage>
</organism>
<dbReference type="InterPro" id="IPR010280">
    <property type="entry name" value="U5_MeTrfase_fam"/>
</dbReference>
<dbReference type="Gene3D" id="2.40.50.140">
    <property type="entry name" value="Nucleic acid-binding proteins"/>
    <property type="match status" value="1"/>
</dbReference>
<gene>
    <name evidence="7" type="ORF">CDOO_08330</name>
</gene>
<protein>
    <submittedName>
        <fullName evidence="7">RNA methyltransferase</fullName>
    </submittedName>
</protein>
<evidence type="ECO:0000256" key="3">
    <source>
        <dbReference type="ARBA" id="ARBA00022691"/>
    </source>
</evidence>
<dbReference type="GO" id="GO:0070041">
    <property type="term" value="F:rRNA (uridine-C5-)-methyltransferase activity"/>
    <property type="evidence" value="ECO:0007669"/>
    <property type="project" value="TreeGrafter"/>
</dbReference>
<keyword evidence="2 4" id="KW-0808">Transferase</keyword>
<dbReference type="SUPFAM" id="SSF53335">
    <property type="entry name" value="S-adenosyl-L-methionine-dependent methyltransferases"/>
    <property type="match status" value="1"/>
</dbReference>
<reference evidence="7 8" key="1">
    <citation type="submission" date="2013-09" db="EMBL/GenBank/DDBJ databases">
        <title>Complete genome sequence of Corynebacterium doosanense CAU 212(T) (=DSM 45436(T)), isolated from activated sludge.</title>
        <authorList>
            <person name="Schaffert L."/>
            <person name="Albersmeier A."/>
            <person name="Kalinowski J."/>
            <person name="Ruckert C."/>
        </authorList>
    </citation>
    <scope>NUCLEOTIDE SEQUENCE [LARGE SCALE GENOMIC DNA]</scope>
    <source>
        <strain evidence="7 8">CAU 212</strain>
    </source>
</reference>
<dbReference type="EMBL" id="CP006764">
    <property type="protein sequence ID" value="AIT61260.1"/>
    <property type="molecule type" value="Genomic_DNA"/>
</dbReference>
<dbReference type="InterPro" id="IPR029063">
    <property type="entry name" value="SAM-dependent_MTases_sf"/>
</dbReference>
<evidence type="ECO:0000313" key="7">
    <source>
        <dbReference type="EMBL" id="AIT61260.1"/>
    </source>
</evidence>
<dbReference type="PROSITE" id="PS51687">
    <property type="entry name" value="SAM_MT_RNA_M5U"/>
    <property type="match status" value="1"/>
</dbReference>
<dbReference type="Gene3D" id="2.40.50.1070">
    <property type="match status" value="1"/>
</dbReference>
<dbReference type="GO" id="GO:0070475">
    <property type="term" value="P:rRNA base methylation"/>
    <property type="evidence" value="ECO:0007669"/>
    <property type="project" value="TreeGrafter"/>
</dbReference>
<feature type="active site" description="Nucleophile" evidence="4">
    <location>
        <position position="379"/>
    </location>
</feature>
<feature type="binding site" evidence="4">
    <location>
        <position position="352"/>
    </location>
    <ligand>
        <name>S-adenosyl-L-methionine</name>
        <dbReference type="ChEBI" id="CHEBI:59789"/>
    </ligand>
</feature>